<dbReference type="Proteomes" id="UP000006222">
    <property type="component" value="Unassembled WGS sequence"/>
</dbReference>
<protein>
    <submittedName>
        <fullName evidence="1">Uncharacterized protein</fullName>
    </submittedName>
</protein>
<reference evidence="1 2" key="1">
    <citation type="journal article" date="2013" name="Mar. Genomics">
        <title>Expression of sulfatases in Rhodopirellula baltica and the diversity of sulfatases in the genus Rhodopirellula.</title>
        <authorList>
            <person name="Wegner C.E."/>
            <person name="Richter-Heitmann T."/>
            <person name="Klindworth A."/>
            <person name="Klockow C."/>
            <person name="Richter M."/>
            <person name="Achstetter T."/>
            <person name="Glockner F.O."/>
            <person name="Harder J."/>
        </authorList>
    </citation>
    <scope>NUCLEOTIDE SEQUENCE [LARGE SCALE GENOMIC DNA]</scope>
    <source>
        <strain evidence="1 2">WH47</strain>
    </source>
</reference>
<organism evidence="1 2">
    <name type="scientific">Rhodopirellula baltica WH47</name>
    <dbReference type="NCBI Taxonomy" id="991778"/>
    <lineage>
        <taxon>Bacteria</taxon>
        <taxon>Pseudomonadati</taxon>
        <taxon>Planctomycetota</taxon>
        <taxon>Planctomycetia</taxon>
        <taxon>Pirellulales</taxon>
        <taxon>Pirellulaceae</taxon>
        <taxon>Rhodopirellula</taxon>
    </lineage>
</organism>
<dbReference type="AlphaFoldDB" id="F2ARZ9"/>
<evidence type="ECO:0000313" key="2">
    <source>
        <dbReference type="Proteomes" id="UP000006222"/>
    </source>
</evidence>
<dbReference type="EMBL" id="AFAR01000137">
    <property type="protein sequence ID" value="EGF27563.1"/>
    <property type="molecule type" value="Genomic_DNA"/>
</dbReference>
<accession>F2ARZ9</accession>
<sequence length="44" mass="4902">MCRLFALKSGVPREAALILRIRSGGSRFERVFQPGFRQLAHASA</sequence>
<evidence type="ECO:0000313" key="1">
    <source>
        <dbReference type="EMBL" id="EGF27563.1"/>
    </source>
</evidence>
<comment type="caution">
    <text evidence="1">The sequence shown here is derived from an EMBL/GenBank/DDBJ whole genome shotgun (WGS) entry which is preliminary data.</text>
</comment>
<proteinExistence type="predicted"/>
<gene>
    <name evidence="1" type="ORF">RBWH47_04184</name>
</gene>
<name>F2ARZ9_RHOBT</name>
<dbReference type="PATRIC" id="fig|991778.3.peg.2641"/>